<proteinExistence type="predicted"/>
<keyword evidence="2" id="KW-1133">Transmembrane helix</keyword>
<keyword evidence="2" id="KW-0472">Membrane</keyword>
<keyword evidence="4" id="KW-1185">Reference proteome</keyword>
<organism evidence="3 4">
    <name type="scientific">Lachnospira hominis</name>
    <name type="common">ex Liu et al. 2021</name>
    <dbReference type="NCBI Taxonomy" id="2763051"/>
    <lineage>
        <taxon>Bacteria</taxon>
        <taxon>Bacillati</taxon>
        <taxon>Bacillota</taxon>
        <taxon>Clostridia</taxon>
        <taxon>Lachnospirales</taxon>
        <taxon>Lachnospiraceae</taxon>
        <taxon>Lachnospira</taxon>
    </lineage>
</organism>
<dbReference type="Proteomes" id="UP000628463">
    <property type="component" value="Unassembled WGS sequence"/>
</dbReference>
<gene>
    <name evidence="3" type="ORF">H8S01_09965</name>
</gene>
<evidence type="ECO:0000256" key="2">
    <source>
        <dbReference type="SAM" id="Phobius"/>
    </source>
</evidence>
<name>A0ABR7G3H9_9FIRM</name>
<protein>
    <recommendedName>
        <fullName evidence="5">DUF4366 domain-containing protein</fullName>
    </recommendedName>
</protein>
<keyword evidence="2" id="KW-0812">Transmembrane</keyword>
<comment type="caution">
    <text evidence="3">The sequence shown here is derived from an EMBL/GenBank/DDBJ whole genome shotgun (WGS) entry which is preliminary data.</text>
</comment>
<reference evidence="3 4" key="1">
    <citation type="submission" date="2020-08" db="EMBL/GenBank/DDBJ databases">
        <title>Genome public.</title>
        <authorList>
            <person name="Liu C."/>
            <person name="Sun Q."/>
        </authorList>
    </citation>
    <scope>NUCLEOTIDE SEQUENCE [LARGE SCALE GENOMIC DNA]</scope>
    <source>
        <strain evidence="3 4">NSJ-43</strain>
    </source>
</reference>
<evidence type="ECO:0000256" key="1">
    <source>
        <dbReference type="SAM" id="Coils"/>
    </source>
</evidence>
<sequence>MADEKQTFTVAGYKFATKEEAQDAKDELNAIKYLSSKTDGKDPKQVYMLYNQILDKQLFNTPVGIDYLKELQQFLYINKDIPNDKIRPIPINNELSEMLDEKKIPLKVKDEIRQLKRDKNRYKDKYIKLMIVNIVLVVVIAAMAVILKTSSTPTVIDYERKLQDKYATWQEQLESQEASLKARENQTQSKQN</sequence>
<dbReference type="EMBL" id="JACOPD010000006">
    <property type="protein sequence ID" value="MBC5681286.1"/>
    <property type="molecule type" value="Genomic_DNA"/>
</dbReference>
<evidence type="ECO:0008006" key="5">
    <source>
        <dbReference type="Google" id="ProtNLM"/>
    </source>
</evidence>
<evidence type="ECO:0000313" key="3">
    <source>
        <dbReference type="EMBL" id="MBC5681286.1"/>
    </source>
</evidence>
<dbReference type="RefSeq" id="WP_021866569.1">
    <property type="nucleotide sequence ID" value="NZ_JACOPD010000006.1"/>
</dbReference>
<keyword evidence="1" id="KW-0175">Coiled coil</keyword>
<feature type="coiled-coil region" evidence="1">
    <location>
        <begin position="159"/>
        <end position="186"/>
    </location>
</feature>
<feature type="transmembrane region" description="Helical" evidence="2">
    <location>
        <begin position="126"/>
        <end position="147"/>
    </location>
</feature>
<accession>A0ABR7G3H9</accession>
<evidence type="ECO:0000313" key="4">
    <source>
        <dbReference type="Proteomes" id="UP000628463"/>
    </source>
</evidence>